<evidence type="ECO:0000313" key="2">
    <source>
        <dbReference type="Proteomes" id="UP000274907"/>
    </source>
</evidence>
<evidence type="ECO:0008006" key="3">
    <source>
        <dbReference type="Google" id="ProtNLM"/>
    </source>
</evidence>
<protein>
    <recommendedName>
        <fullName evidence="3">DUF2190 family protein</fullName>
    </recommendedName>
</protein>
<organism evidence="1 2">
    <name type="scientific">Corynebacterium hylobatis</name>
    <dbReference type="NCBI Taxonomy" id="1859290"/>
    <lineage>
        <taxon>Bacteria</taxon>
        <taxon>Bacillati</taxon>
        <taxon>Actinomycetota</taxon>
        <taxon>Actinomycetes</taxon>
        <taxon>Mycobacteriales</taxon>
        <taxon>Corynebacteriaceae</taxon>
        <taxon>Corynebacterium</taxon>
    </lineage>
</organism>
<dbReference type="AlphaFoldDB" id="A0A430HVL9"/>
<reference evidence="1 2" key="1">
    <citation type="submission" date="2018-12" db="EMBL/GenBank/DDBJ databases">
        <title>YIM 101343 draft genome.</title>
        <authorList>
            <person name="Chen X."/>
        </authorList>
    </citation>
    <scope>NUCLEOTIDE SEQUENCE [LARGE SCALE GENOMIC DNA]</scope>
    <source>
        <strain evidence="1 2">YIM 101343</strain>
    </source>
</reference>
<accession>A0A430HVL9</accession>
<dbReference type="EMBL" id="RXHJ01000019">
    <property type="protein sequence ID" value="RSZ61532.1"/>
    <property type="molecule type" value="Genomic_DNA"/>
</dbReference>
<proteinExistence type="predicted"/>
<dbReference type="OrthoDB" id="4410369at2"/>
<evidence type="ECO:0000313" key="1">
    <source>
        <dbReference type="EMBL" id="RSZ61532.1"/>
    </source>
</evidence>
<dbReference type="Proteomes" id="UP000274907">
    <property type="component" value="Unassembled WGS sequence"/>
</dbReference>
<comment type="caution">
    <text evidence="1">The sequence shown here is derived from an EMBL/GenBank/DDBJ whole genome shotgun (WGS) entry which is preliminary data.</text>
</comment>
<keyword evidence="2" id="KW-1185">Reference proteome</keyword>
<sequence length="128" mass="12467">MPALNIIRKTGPAGYAAEEEITGGQVVAPGASGGVVVAEADAEVILGVALVDAAPTDLEVGDIKVARPRMTSVAYGPAEVKLAYTGTLAHGDQVGVGAGGAVKKHSAGAVVGIVSQPPAGGFAVVRLA</sequence>
<name>A0A430HVL9_9CORY</name>
<gene>
    <name evidence="1" type="ORF">EAH68_12780</name>
</gene>
<dbReference type="RefSeq" id="WP_126121729.1">
    <property type="nucleotide sequence ID" value="NZ_RXHJ01000019.1"/>
</dbReference>